<dbReference type="OrthoDB" id="9806342at2"/>
<dbReference type="EMBL" id="CP001295">
    <property type="protein sequence ID" value="ACK74140.1"/>
    <property type="molecule type" value="Genomic_DNA"/>
</dbReference>
<accession>B7KMW8</accession>
<dbReference type="Gene3D" id="3.20.20.370">
    <property type="entry name" value="Glycoside hydrolase/deacetylase"/>
    <property type="match status" value="1"/>
</dbReference>
<protein>
    <submittedName>
        <fullName evidence="2">Polysaccharide deacetylase</fullName>
    </submittedName>
</protein>
<gene>
    <name evidence="2" type="ordered locus">PCC7424_5576</name>
</gene>
<dbReference type="GO" id="GO:0016810">
    <property type="term" value="F:hydrolase activity, acting on carbon-nitrogen (but not peptide) bonds"/>
    <property type="evidence" value="ECO:0007669"/>
    <property type="project" value="InterPro"/>
</dbReference>
<evidence type="ECO:0000313" key="3">
    <source>
        <dbReference type="Proteomes" id="UP000002384"/>
    </source>
</evidence>
<dbReference type="RefSeq" id="WP_012599373.1">
    <property type="nucleotide sequence ID" value="NC_011732.1"/>
</dbReference>
<geneLocation type="plasmid" evidence="2 3">
    <name>pP742404</name>
</geneLocation>
<keyword evidence="3" id="KW-1185">Reference proteome</keyword>
<feature type="domain" description="NodB homology" evidence="1">
    <location>
        <begin position="46"/>
        <end position="224"/>
    </location>
</feature>
<dbReference type="PROSITE" id="PS51677">
    <property type="entry name" value="NODB"/>
    <property type="match status" value="1"/>
</dbReference>
<dbReference type="Pfam" id="PF01522">
    <property type="entry name" value="Polysacc_deac_1"/>
    <property type="match status" value="1"/>
</dbReference>
<proteinExistence type="predicted"/>
<dbReference type="Proteomes" id="UP000002384">
    <property type="component" value="Plasmid pP742404"/>
</dbReference>
<reference evidence="3" key="1">
    <citation type="journal article" date="2011" name="MBio">
        <title>Novel metabolic attributes of the genus Cyanothece, comprising a group of unicellular nitrogen-fixing Cyanobacteria.</title>
        <authorList>
            <person name="Bandyopadhyay A."/>
            <person name="Elvitigala T."/>
            <person name="Welsh E."/>
            <person name="Stockel J."/>
            <person name="Liberton M."/>
            <person name="Min H."/>
            <person name="Sherman L.A."/>
            <person name="Pakrasi H.B."/>
        </authorList>
    </citation>
    <scope>NUCLEOTIDE SEQUENCE [LARGE SCALE GENOMIC DNA]</scope>
    <source>
        <strain evidence="3">PCC 7424</strain>
        <plasmid evidence="3">pP742404</plasmid>
    </source>
</reference>
<evidence type="ECO:0000259" key="1">
    <source>
        <dbReference type="PROSITE" id="PS51677"/>
    </source>
</evidence>
<evidence type="ECO:0000313" key="2">
    <source>
        <dbReference type="EMBL" id="ACK74140.1"/>
    </source>
</evidence>
<dbReference type="GO" id="GO:0005975">
    <property type="term" value="P:carbohydrate metabolic process"/>
    <property type="evidence" value="ECO:0007669"/>
    <property type="project" value="InterPro"/>
</dbReference>
<keyword evidence="2" id="KW-0614">Plasmid</keyword>
<dbReference type="InterPro" id="IPR011330">
    <property type="entry name" value="Glyco_hydro/deAcase_b/a-brl"/>
</dbReference>
<sequence>MELLELTLYLSGLGIGILLFFQPRWLLSIALLTTPGVVYFVETNEPVVALTLDDGPDSTTTPKILNLLLDYKVHATFFLISTRIFGNETIVTEIVRQGHELGNHLTDDKPSIRMSTLEFEAKLLEAQKILGKFAETHWLRPSSGFYNTKMLDIAYKYGYRIALGSIFPYDTHIPSSWFASKHILSNVSPGSIIILHDGGYRGERTVSTLKTILPKLSQRGYQVVTLSKLLTFQPKKSD</sequence>
<dbReference type="PANTHER" id="PTHR10587:SF137">
    <property type="entry name" value="4-DEOXY-4-FORMAMIDO-L-ARABINOSE-PHOSPHOUNDECAPRENOL DEFORMYLASE ARND-RELATED"/>
    <property type="match status" value="1"/>
</dbReference>
<name>B7KMW8_GLOC7</name>
<dbReference type="AlphaFoldDB" id="B7KMW8"/>
<dbReference type="InterPro" id="IPR002509">
    <property type="entry name" value="NODB_dom"/>
</dbReference>
<dbReference type="CDD" id="cd10958">
    <property type="entry name" value="CE4_NodB_like_2"/>
    <property type="match status" value="1"/>
</dbReference>
<dbReference type="InterPro" id="IPR050248">
    <property type="entry name" value="Polysacc_deacetylase_ArnD"/>
</dbReference>
<dbReference type="PANTHER" id="PTHR10587">
    <property type="entry name" value="GLYCOSYL TRANSFERASE-RELATED"/>
    <property type="match status" value="1"/>
</dbReference>
<organism evidence="2 3">
    <name type="scientific">Gloeothece citriformis (strain PCC 7424)</name>
    <name type="common">Cyanothece sp. (strain PCC 7424)</name>
    <dbReference type="NCBI Taxonomy" id="65393"/>
    <lineage>
        <taxon>Bacteria</taxon>
        <taxon>Bacillati</taxon>
        <taxon>Cyanobacteriota</taxon>
        <taxon>Cyanophyceae</taxon>
        <taxon>Oscillatoriophycideae</taxon>
        <taxon>Chroococcales</taxon>
        <taxon>Aphanothecaceae</taxon>
        <taxon>Gloeothece</taxon>
        <taxon>Gloeothece citriformis</taxon>
    </lineage>
</organism>
<dbReference type="KEGG" id="cyc:PCC7424_5576"/>
<dbReference type="SUPFAM" id="SSF88713">
    <property type="entry name" value="Glycoside hydrolase/deacetylase"/>
    <property type="match status" value="1"/>
</dbReference>
<dbReference type="HOGENOM" id="CLU_021264_0_3_3"/>